<evidence type="ECO:0000256" key="2">
    <source>
        <dbReference type="ARBA" id="ARBA00022448"/>
    </source>
</evidence>
<name>A0ABQ8VXS7_9AGAR</name>
<accession>A0ABQ8VXS7</accession>
<reference evidence="12" key="1">
    <citation type="submission" date="2022-08" db="EMBL/GenBank/DDBJ databases">
        <title>A Global Phylogenomic Analysis of the Shiitake Genus Lentinula.</title>
        <authorList>
            <consortium name="DOE Joint Genome Institute"/>
            <person name="Sierra-Patev S."/>
            <person name="Min B."/>
            <person name="Naranjo-Ortiz M."/>
            <person name="Looney B."/>
            <person name="Konkel Z."/>
            <person name="Slot J.C."/>
            <person name="Sakamoto Y."/>
            <person name="Steenwyk J.L."/>
            <person name="Rokas A."/>
            <person name="Carro J."/>
            <person name="Camarero S."/>
            <person name="Ferreira P."/>
            <person name="Molpeceres G."/>
            <person name="Ruiz-Duenas F.J."/>
            <person name="Serrano A."/>
            <person name="Henrissat B."/>
            <person name="Drula E."/>
            <person name="Hughes K.W."/>
            <person name="Mata J.L."/>
            <person name="Ishikawa N.K."/>
            <person name="Vargas-Isla R."/>
            <person name="Ushijima S."/>
            <person name="Smith C.A."/>
            <person name="Ahrendt S."/>
            <person name="Andreopoulos W."/>
            <person name="He G."/>
            <person name="Labutti K."/>
            <person name="Lipzen A."/>
            <person name="Ng V."/>
            <person name="Riley R."/>
            <person name="Sandor L."/>
            <person name="Barry K."/>
            <person name="Martinez A.T."/>
            <person name="Xiao Y."/>
            <person name="Gibbons J.G."/>
            <person name="Terashima K."/>
            <person name="Grigoriev I.V."/>
            <person name="Hibbett D.S."/>
        </authorList>
    </citation>
    <scope>NUCLEOTIDE SEQUENCE</scope>
    <source>
        <strain evidence="12">RHP3577 ss4</strain>
    </source>
</reference>
<evidence type="ECO:0000256" key="7">
    <source>
        <dbReference type="ARBA" id="ARBA00023065"/>
    </source>
</evidence>
<evidence type="ECO:0000256" key="6">
    <source>
        <dbReference type="ARBA" id="ARBA00023053"/>
    </source>
</evidence>
<evidence type="ECO:0000256" key="8">
    <source>
        <dbReference type="ARBA" id="ARBA00023136"/>
    </source>
</evidence>
<gene>
    <name evidence="12" type="ORF">C8R41DRAFT_893263</name>
</gene>
<evidence type="ECO:0000313" key="12">
    <source>
        <dbReference type="EMBL" id="KAJ4500024.1"/>
    </source>
</evidence>
<organism evidence="12 13">
    <name type="scientific">Lentinula lateritia</name>
    <dbReference type="NCBI Taxonomy" id="40482"/>
    <lineage>
        <taxon>Eukaryota</taxon>
        <taxon>Fungi</taxon>
        <taxon>Dikarya</taxon>
        <taxon>Basidiomycota</taxon>
        <taxon>Agaricomycotina</taxon>
        <taxon>Agaricomycetes</taxon>
        <taxon>Agaricomycetidae</taxon>
        <taxon>Agaricales</taxon>
        <taxon>Marasmiineae</taxon>
        <taxon>Omphalotaceae</taxon>
        <taxon>Lentinula</taxon>
    </lineage>
</organism>
<dbReference type="Proteomes" id="UP001150217">
    <property type="component" value="Unassembled WGS sequence"/>
</dbReference>
<dbReference type="Pfam" id="PF00999">
    <property type="entry name" value="Na_H_Exchanger"/>
    <property type="match status" value="1"/>
</dbReference>
<keyword evidence="5 10" id="KW-1133">Transmembrane helix</keyword>
<feature type="transmembrane region" description="Helical" evidence="10">
    <location>
        <begin position="409"/>
        <end position="432"/>
    </location>
</feature>
<feature type="transmembrane region" description="Helical" evidence="10">
    <location>
        <begin position="318"/>
        <end position="337"/>
    </location>
</feature>
<evidence type="ECO:0000256" key="9">
    <source>
        <dbReference type="ARBA" id="ARBA00023201"/>
    </source>
</evidence>
<evidence type="ECO:0000256" key="1">
    <source>
        <dbReference type="ARBA" id="ARBA00004141"/>
    </source>
</evidence>
<evidence type="ECO:0000256" key="5">
    <source>
        <dbReference type="ARBA" id="ARBA00022989"/>
    </source>
</evidence>
<keyword evidence="4 10" id="KW-0812">Transmembrane</keyword>
<keyword evidence="7" id="KW-0406">Ion transport</keyword>
<dbReference type="Gene3D" id="1.20.1530.20">
    <property type="match status" value="1"/>
</dbReference>
<keyword evidence="3" id="KW-0050">Antiport</keyword>
<keyword evidence="2" id="KW-0813">Transport</keyword>
<feature type="transmembrane region" description="Helical" evidence="10">
    <location>
        <begin position="121"/>
        <end position="143"/>
    </location>
</feature>
<feature type="domain" description="Cation/H+ exchanger transmembrane" evidence="11">
    <location>
        <begin position="38"/>
        <end position="468"/>
    </location>
</feature>
<proteinExistence type="predicted"/>
<protein>
    <submittedName>
        <fullName evidence="12">Cation/H+ exchanger</fullName>
    </submittedName>
</protein>
<feature type="transmembrane region" description="Helical" evidence="10">
    <location>
        <begin position="349"/>
        <end position="373"/>
    </location>
</feature>
<comment type="subcellular location">
    <subcellularLocation>
        <location evidence="1">Membrane</location>
        <topology evidence="1">Multi-pass membrane protein</topology>
    </subcellularLocation>
</comment>
<dbReference type="InterPro" id="IPR038770">
    <property type="entry name" value="Na+/solute_symporter_sf"/>
</dbReference>
<keyword evidence="9" id="KW-0739">Sodium transport</keyword>
<evidence type="ECO:0000256" key="3">
    <source>
        <dbReference type="ARBA" id="ARBA00022449"/>
    </source>
</evidence>
<evidence type="ECO:0000256" key="4">
    <source>
        <dbReference type="ARBA" id="ARBA00022692"/>
    </source>
</evidence>
<keyword evidence="13" id="KW-1185">Reference proteome</keyword>
<dbReference type="InterPro" id="IPR006153">
    <property type="entry name" value="Cation/H_exchanger_TM"/>
</dbReference>
<evidence type="ECO:0000259" key="11">
    <source>
        <dbReference type="Pfam" id="PF00999"/>
    </source>
</evidence>
<evidence type="ECO:0000256" key="10">
    <source>
        <dbReference type="SAM" id="Phobius"/>
    </source>
</evidence>
<sequence length="475" mass="51086">MCVYTVPDVPILLTTFSLLYLLNVAEAILNFLLEAGRLGSLVLGIVYGPEVTSIVPENVLQTLLILGYIGLILLVFEAGLSTNIALLYDNSVSSILVGASGILLPITLSILVVHFGFGYDILPSFVAGASLSSTSLDTTLSLLKPEFRRTRPGIILLSAALFDDVVGLIIAAIMQTLSSNARGSVLWQDIVRPLLVSVAFSGSTYLLVWALQLLMKRMPDHWKRDIYRAETQLFLQAVFLAGFVAGAKYAGTSELFGAYLSGVLVGHIFHSPPETVQPSARSASIESVGESRVSLALGAPSAGIYTPHLTFDIFVQPILRYVLSPIFFASIGSALPIRTLGSVDGSSRVVWRGFVYALSMAGAKALTGFWLLIPPTFLTFQTICPPWRIRNRHRQSVPDPLEELLMSPIRSAILVGLAMIARGEIALIISQIAGPILTQVSQELYAIVIWAILLDTVIGAVGVGIVLRQNPKASG</sequence>
<keyword evidence="6" id="KW-0915">Sodium</keyword>
<evidence type="ECO:0000313" key="13">
    <source>
        <dbReference type="Proteomes" id="UP001150217"/>
    </source>
</evidence>
<dbReference type="EMBL" id="JANVFT010000008">
    <property type="protein sequence ID" value="KAJ4500024.1"/>
    <property type="molecule type" value="Genomic_DNA"/>
</dbReference>
<comment type="caution">
    <text evidence="12">The sequence shown here is derived from an EMBL/GenBank/DDBJ whole genome shotgun (WGS) entry which is preliminary data.</text>
</comment>
<feature type="transmembrane region" description="Helical" evidence="10">
    <location>
        <begin position="65"/>
        <end position="88"/>
    </location>
</feature>
<feature type="transmembrane region" description="Helical" evidence="10">
    <location>
        <begin position="194"/>
        <end position="213"/>
    </location>
</feature>
<feature type="transmembrane region" description="Helical" evidence="10">
    <location>
        <begin position="95"/>
        <end position="115"/>
    </location>
</feature>
<dbReference type="PANTHER" id="PTHR43562:SF3">
    <property type="entry name" value="SODIUM ION_PROTON EXCHANGER (EUROFUNG)"/>
    <property type="match status" value="1"/>
</dbReference>
<dbReference type="PANTHER" id="PTHR43562">
    <property type="entry name" value="NAPA-TYPE SODIUM/HYDROGEN ANTIPORTER"/>
    <property type="match status" value="1"/>
</dbReference>
<feature type="transmembrane region" description="Helical" evidence="10">
    <location>
        <begin position="155"/>
        <end position="174"/>
    </location>
</feature>
<feature type="transmembrane region" description="Helical" evidence="10">
    <location>
        <begin position="444"/>
        <end position="467"/>
    </location>
</feature>
<keyword evidence="8 10" id="KW-0472">Membrane</keyword>